<keyword evidence="3" id="KW-1185">Reference proteome</keyword>
<feature type="region of interest" description="Disordered" evidence="1">
    <location>
        <begin position="104"/>
        <end position="163"/>
    </location>
</feature>
<name>A0ABC8QYW5_9AQUA</name>
<dbReference type="AlphaFoldDB" id="A0ABC8QYW5"/>
<evidence type="ECO:0000313" key="2">
    <source>
        <dbReference type="EMBL" id="CAK9137958.1"/>
    </source>
</evidence>
<dbReference type="PANTHER" id="PTHR33257">
    <property type="entry name" value="OS05G0165500 PROTEIN"/>
    <property type="match status" value="1"/>
</dbReference>
<evidence type="ECO:0000256" key="1">
    <source>
        <dbReference type="SAM" id="MobiDB-lite"/>
    </source>
</evidence>
<feature type="compositionally biased region" description="Low complexity" evidence="1">
    <location>
        <begin position="147"/>
        <end position="158"/>
    </location>
</feature>
<feature type="compositionally biased region" description="Basic and acidic residues" evidence="1">
    <location>
        <begin position="124"/>
        <end position="141"/>
    </location>
</feature>
<dbReference type="PANTHER" id="PTHR33257:SF6">
    <property type="entry name" value="OXYSTEROL-BINDING 4B-LIKE PROTEIN"/>
    <property type="match status" value="1"/>
</dbReference>
<proteinExistence type="predicted"/>
<gene>
    <name evidence="2" type="ORF">ILEXP_LOCUS5014</name>
</gene>
<protein>
    <submittedName>
        <fullName evidence="2">Uncharacterized protein</fullName>
    </submittedName>
</protein>
<reference evidence="2 3" key="1">
    <citation type="submission" date="2024-02" db="EMBL/GenBank/DDBJ databases">
        <authorList>
            <person name="Vignale AGUSTIN F."/>
            <person name="Sosa J E."/>
            <person name="Modenutti C."/>
        </authorList>
    </citation>
    <scope>NUCLEOTIDE SEQUENCE [LARGE SCALE GENOMIC DNA]</scope>
</reference>
<feature type="region of interest" description="Disordered" evidence="1">
    <location>
        <begin position="50"/>
        <end position="89"/>
    </location>
</feature>
<dbReference type="EMBL" id="CAUOFW020000848">
    <property type="protein sequence ID" value="CAK9137958.1"/>
    <property type="molecule type" value="Genomic_DNA"/>
</dbReference>
<accession>A0ABC8QYW5</accession>
<evidence type="ECO:0000313" key="3">
    <source>
        <dbReference type="Proteomes" id="UP001642360"/>
    </source>
</evidence>
<sequence length="195" mass="21902">MEKEDGKGKERVSVLHGDGFHFNRILSRESPVGQSSRIYYRSAEGVPFKWERRPGTPKNLPEGRLIPPLSPPPAMQSLGLPRPCVHDQPKDSNRRWVLFWKRNKKSKSKKKVEAPGETNDDNIASDKFETSEHSNSEREFEFPFGNSSSCSSSSTSSSNGLALKESKVHRDLQDGSLYCSPWKIMATLVGVAKRV</sequence>
<organism evidence="2 3">
    <name type="scientific">Ilex paraguariensis</name>
    <name type="common">yerba mate</name>
    <dbReference type="NCBI Taxonomy" id="185542"/>
    <lineage>
        <taxon>Eukaryota</taxon>
        <taxon>Viridiplantae</taxon>
        <taxon>Streptophyta</taxon>
        <taxon>Embryophyta</taxon>
        <taxon>Tracheophyta</taxon>
        <taxon>Spermatophyta</taxon>
        <taxon>Magnoliopsida</taxon>
        <taxon>eudicotyledons</taxon>
        <taxon>Gunneridae</taxon>
        <taxon>Pentapetalae</taxon>
        <taxon>asterids</taxon>
        <taxon>campanulids</taxon>
        <taxon>Aquifoliales</taxon>
        <taxon>Aquifoliaceae</taxon>
        <taxon>Ilex</taxon>
    </lineage>
</organism>
<dbReference type="Proteomes" id="UP001642360">
    <property type="component" value="Unassembled WGS sequence"/>
</dbReference>
<comment type="caution">
    <text evidence="2">The sequence shown here is derived from an EMBL/GenBank/DDBJ whole genome shotgun (WGS) entry which is preliminary data.</text>
</comment>